<reference evidence="2 3" key="1">
    <citation type="submission" date="2020-03" db="EMBL/GenBank/DDBJ databases">
        <title>Sequencing the genomes of 1000 actinobacteria strains.</title>
        <authorList>
            <person name="Klenk H.-P."/>
        </authorList>
    </citation>
    <scope>NUCLEOTIDE SEQUENCE [LARGE SCALE GENOMIC DNA]</scope>
    <source>
        <strain evidence="2 3">DSM 45668</strain>
    </source>
</reference>
<keyword evidence="3" id="KW-1185">Reference proteome</keyword>
<dbReference type="InterPro" id="IPR034660">
    <property type="entry name" value="DinB/YfiT-like"/>
</dbReference>
<evidence type="ECO:0000313" key="3">
    <source>
        <dbReference type="Proteomes" id="UP000754495"/>
    </source>
</evidence>
<dbReference type="InterPro" id="IPR024775">
    <property type="entry name" value="DinB-like"/>
</dbReference>
<protein>
    <recommendedName>
        <fullName evidence="1">DinB-like domain-containing protein</fullName>
    </recommendedName>
</protein>
<dbReference type="RefSeq" id="WP_167119705.1">
    <property type="nucleotide sequence ID" value="NZ_JAANOU010000001.1"/>
</dbReference>
<feature type="domain" description="DinB-like" evidence="1">
    <location>
        <begin position="51"/>
        <end position="166"/>
    </location>
</feature>
<accession>A0ABX0SZS4</accession>
<dbReference type="EMBL" id="JAANOU010000001">
    <property type="protein sequence ID" value="NIH82474.1"/>
    <property type="molecule type" value="Genomic_DNA"/>
</dbReference>
<dbReference type="SUPFAM" id="SSF109854">
    <property type="entry name" value="DinB/YfiT-like putative metalloenzymes"/>
    <property type="match status" value="1"/>
</dbReference>
<name>A0ABX0SZS4_9PSEU</name>
<evidence type="ECO:0000313" key="2">
    <source>
        <dbReference type="EMBL" id="NIH82474.1"/>
    </source>
</evidence>
<gene>
    <name evidence="2" type="ORF">FHX46_005004</name>
</gene>
<evidence type="ECO:0000259" key="1">
    <source>
        <dbReference type="Pfam" id="PF12867"/>
    </source>
</evidence>
<dbReference type="Pfam" id="PF12867">
    <property type="entry name" value="DinB_2"/>
    <property type="match status" value="1"/>
</dbReference>
<comment type="caution">
    <text evidence="2">The sequence shown here is derived from an EMBL/GenBank/DDBJ whole genome shotgun (WGS) entry which is preliminary data.</text>
</comment>
<dbReference type="Gene3D" id="1.20.120.450">
    <property type="entry name" value="dinb family like domain"/>
    <property type="match status" value="1"/>
</dbReference>
<organism evidence="2 3">
    <name type="scientific">Amycolatopsis viridis</name>
    <dbReference type="NCBI Taxonomy" id="185678"/>
    <lineage>
        <taxon>Bacteria</taxon>
        <taxon>Bacillati</taxon>
        <taxon>Actinomycetota</taxon>
        <taxon>Actinomycetes</taxon>
        <taxon>Pseudonocardiales</taxon>
        <taxon>Pseudonocardiaceae</taxon>
        <taxon>Amycolatopsis</taxon>
    </lineage>
</organism>
<proteinExistence type="predicted"/>
<dbReference type="Proteomes" id="UP000754495">
    <property type="component" value="Unassembled WGS sequence"/>
</dbReference>
<sequence>MITPDTKDWTWVLREPCPECGFDARTVDPENVPELLRANAGDWRDALVRPDARERSRPDKWSTLEYACHVRDVCRVFLERLHLILHEDDPVFPAWNQDATAIEDRYGTQDPQRVAEELTEAAARLADAFAGVSGDEWRRTGTRGDGARFTTDTFARYFIHDALHHLWDVTGQRATP</sequence>